<evidence type="ECO:0000313" key="3">
    <source>
        <dbReference type="Proteomes" id="UP000717585"/>
    </source>
</evidence>
<keyword evidence="1" id="KW-0812">Transmembrane</keyword>
<dbReference type="AlphaFoldDB" id="A0A8J6E803"/>
<dbReference type="Pfam" id="PF02466">
    <property type="entry name" value="Tim17"/>
    <property type="match status" value="1"/>
</dbReference>
<dbReference type="Proteomes" id="UP000717585">
    <property type="component" value="Unassembled WGS sequence"/>
</dbReference>
<keyword evidence="1" id="KW-0472">Membrane</keyword>
<protein>
    <submittedName>
        <fullName evidence="2">Mitochondrial import inner membrane translocase subunit TIM22-4-like</fullName>
    </submittedName>
</protein>
<evidence type="ECO:0000313" key="2">
    <source>
        <dbReference type="EMBL" id="KAG9391270.1"/>
    </source>
</evidence>
<organism evidence="2 3">
    <name type="scientific">Carpediemonas membranifera</name>
    <dbReference type="NCBI Taxonomy" id="201153"/>
    <lineage>
        <taxon>Eukaryota</taxon>
        <taxon>Metamonada</taxon>
        <taxon>Carpediemonas-like organisms</taxon>
        <taxon>Carpediemonas</taxon>
    </lineage>
</organism>
<reference evidence="2" key="1">
    <citation type="submission" date="2021-05" db="EMBL/GenBank/DDBJ databases">
        <title>A free-living protist that lacks canonical eukaryotic 1 DNA replication and segregation systems.</title>
        <authorList>
            <person name="Salas-Leiva D.E."/>
            <person name="Tromer E.C."/>
            <person name="Curtis B.A."/>
            <person name="Jerlstrom-Hultqvist J."/>
            <person name="Kolisko M."/>
            <person name="Yi Z."/>
            <person name="Salas-Leiva J.S."/>
            <person name="Gallot-Lavallee L."/>
            <person name="Kops G.J.P.L."/>
            <person name="Archibald J.M."/>
            <person name="Simpson A.G.B."/>
            <person name="Roger A.J."/>
        </authorList>
    </citation>
    <scope>NUCLEOTIDE SEQUENCE</scope>
    <source>
        <strain evidence="2">BICM</strain>
    </source>
</reference>
<proteinExistence type="predicted"/>
<accession>A0A8J6E803</accession>
<gene>
    <name evidence="2" type="ORF">J8273_7544</name>
</gene>
<evidence type="ECO:0000256" key="1">
    <source>
        <dbReference type="SAM" id="Phobius"/>
    </source>
</evidence>
<keyword evidence="1" id="KW-1133">Transmembrane helix</keyword>
<keyword evidence="3" id="KW-1185">Reference proteome</keyword>
<dbReference type="EMBL" id="JAHDYR010000062">
    <property type="protein sequence ID" value="KAG9391270.1"/>
    <property type="molecule type" value="Genomic_DNA"/>
</dbReference>
<feature type="transmembrane region" description="Helical" evidence="1">
    <location>
        <begin position="36"/>
        <end position="60"/>
    </location>
</feature>
<comment type="caution">
    <text evidence="2">The sequence shown here is derived from an EMBL/GenBank/DDBJ whole genome shotgun (WGS) entry which is preliminary data.</text>
</comment>
<sequence>MALFSGMEVRQAPERPFTKEERAYLLGQRLMSPDTLMGQCFIAFMGGVGSGLMGGAYGVLDGAMKTLIHHESLGARGFGRLMWQHSRSFATLTWIYNGSKLAVDHGTQSRGMANTIAASAITGTAVGWNSFRRQRGLAIAGGMASRPAFPVIATSFAEYTGFSLLSEVFLSEDTVLSSRLSDEANDKWAALLSRARRPLRKLTGH</sequence>
<name>A0A8J6E803_9EUKA</name>